<feature type="region of interest" description="Disordered" evidence="1">
    <location>
        <begin position="25"/>
        <end position="49"/>
    </location>
</feature>
<evidence type="ECO:0000313" key="3">
    <source>
        <dbReference type="EMBL" id="MBW8184348.1"/>
    </source>
</evidence>
<organism evidence="3 4">
    <name type="scientific">Shewanella nanhaiensis</name>
    <dbReference type="NCBI Taxonomy" id="2864872"/>
    <lineage>
        <taxon>Bacteria</taxon>
        <taxon>Pseudomonadati</taxon>
        <taxon>Pseudomonadota</taxon>
        <taxon>Gammaproteobacteria</taxon>
        <taxon>Alteromonadales</taxon>
        <taxon>Shewanellaceae</taxon>
        <taxon>Shewanella</taxon>
    </lineage>
</organism>
<feature type="signal peptide" evidence="2">
    <location>
        <begin position="1"/>
        <end position="22"/>
    </location>
</feature>
<sequence length="492" mass="54676">MNKLWKHSLICASLAFALTACGGGGGSSTPEDKVETPPPPPPPPPETVGMSGKVIDGYVSGATVWLDINGNGTFDVDSEPSTLSGATGNYAFEFTQEQADCVPYATLYVDVPVGAIDEDLGEVTEAYQMSIPPSITPLTDDDIKNISPLTTVLWEQLAEKLKGTDTPNLSCDNLKQDTQLRAELVQELSEVMNNLVYHYNLSEAQIYADFIADADSEAYDIAQAIVTGLKASYAHKVNLEAEFPGTHEIRVVIYQDSDKDNDFGFDQAWYRSTYISTATGYDLEEVKLTADLSDVDIVLTDLARINAPWGDQTLAGQFSTREDAYYNTDGTYRCSSFEKVSFKQEGITFELSNTSSSEDNSDTIDGCVHSASTPYSRNHFISFVEEGKHYFASFFFREAQAEFNSLPDWVDFKDKAEQLNAAELIGHLSLLPRGWNDEVLVDTELWRKRMWFDNIQVDKDSHDNWTRATLQEDNTRVYECSTDGINWKACPS</sequence>
<evidence type="ECO:0000313" key="4">
    <source>
        <dbReference type="Proteomes" id="UP001195963"/>
    </source>
</evidence>
<keyword evidence="4" id="KW-1185">Reference proteome</keyword>
<evidence type="ECO:0000256" key="2">
    <source>
        <dbReference type="SAM" id="SignalP"/>
    </source>
</evidence>
<dbReference type="Proteomes" id="UP001195963">
    <property type="component" value="Unassembled WGS sequence"/>
</dbReference>
<feature type="chain" id="PRO_5045172925" description="Lipoprotein" evidence="2">
    <location>
        <begin position="23"/>
        <end position="492"/>
    </location>
</feature>
<proteinExistence type="predicted"/>
<name>A0ABS7E4S7_9GAMM</name>
<reference evidence="3 4" key="1">
    <citation type="submission" date="2021-07" db="EMBL/GenBank/DDBJ databases">
        <title>Shewanella sp. nov, isolated from SCS.</title>
        <authorList>
            <person name="Cao W.R."/>
        </authorList>
    </citation>
    <scope>NUCLEOTIDE SEQUENCE [LARGE SCALE GENOMIC DNA]</scope>
    <source>
        <strain evidence="3 4">NR704-98</strain>
    </source>
</reference>
<comment type="caution">
    <text evidence="3">The sequence shown here is derived from an EMBL/GenBank/DDBJ whole genome shotgun (WGS) entry which is preliminary data.</text>
</comment>
<dbReference type="SUPFAM" id="SSF117074">
    <property type="entry name" value="Hypothetical protein PA1324"/>
    <property type="match status" value="1"/>
</dbReference>
<protein>
    <recommendedName>
        <fullName evidence="5">Lipoprotein</fullName>
    </recommendedName>
</protein>
<dbReference type="EMBL" id="JAHZST010000007">
    <property type="protein sequence ID" value="MBW8184348.1"/>
    <property type="molecule type" value="Genomic_DNA"/>
</dbReference>
<gene>
    <name evidence="3" type="ORF">K0625_11745</name>
</gene>
<dbReference type="PROSITE" id="PS51257">
    <property type="entry name" value="PROKAR_LIPOPROTEIN"/>
    <property type="match status" value="1"/>
</dbReference>
<dbReference type="RefSeq" id="WP_220109873.1">
    <property type="nucleotide sequence ID" value="NZ_JAHZST010000007.1"/>
</dbReference>
<keyword evidence="2" id="KW-0732">Signal</keyword>
<evidence type="ECO:0008006" key="5">
    <source>
        <dbReference type="Google" id="ProtNLM"/>
    </source>
</evidence>
<accession>A0ABS7E4S7</accession>
<evidence type="ECO:0000256" key="1">
    <source>
        <dbReference type="SAM" id="MobiDB-lite"/>
    </source>
</evidence>
<feature type="compositionally biased region" description="Pro residues" evidence="1">
    <location>
        <begin position="36"/>
        <end position="46"/>
    </location>
</feature>